<dbReference type="Gene3D" id="1.10.1220.10">
    <property type="entry name" value="Met repressor-like"/>
    <property type="match status" value="1"/>
</dbReference>
<dbReference type="NCBIfam" id="TIGR02384">
    <property type="entry name" value="RelB_DinJ"/>
    <property type="match status" value="1"/>
</dbReference>
<keyword evidence="2" id="KW-1277">Toxin-antitoxin system</keyword>
<protein>
    <submittedName>
        <fullName evidence="3">Type II toxin-antitoxin system RelB/DinJ family antitoxin</fullName>
    </submittedName>
</protein>
<reference evidence="3 4" key="1">
    <citation type="submission" date="2023-04" db="EMBL/GenBank/DDBJ databases">
        <authorList>
            <person name="Hsu D."/>
        </authorList>
    </citation>
    <scope>NUCLEOTIDE SEQUENCE [LARGE SCALE GENOMIC DNA]</scope>
    <source>
        <strain evidence="3 4">MK1</strain>
    </source>
</reference>
<evidence type="ECO:0000256" key="2">
    <source>
        <dbReference type="ARBA" id="ARBA00022649"/>
    </source>
</evidence>
<dbReference type="InterPro" id="IPR013321">
    <property type="entry name" value="Arc_rbn_hlx_hlx"/>
</dbReference>
<dbReference type="EMBL" id="CP121694">
    <property type="protein sequence ID" value="WRO22728.1"/>
    <property type="molecule type" value="Genomic_DNA"/>
</dbReference>
<dbReference type="PANTHER" id="PTHR38781">
    <property type="entry name" value="ANTITOXIN DINJ-RELATED"/>
    <property type="match status" value="1"/>
</dbReference>
<evidence type="ECO:0000313" key="4">
    <source>
        <dbReference type="Proteomes" id="UP001329915"/>
    </source>
</evidence>
<gene>
    <name evidence="3" type="ORF">MFMK1_002567</name>
</gene>
<keyword evidence="4" id="KW-1185">Reference proteome</keyword>
<dbReference type="GO" id="GO:0006351">
    <property type="term" value="P:DNA-templated transcription"/>
    <property type="evidence" value="ECO:0007669"/>
    <property type="project" value="TreeGrafter"/>
</dbReference>
<proteinExistence type="inferred from homology"/>
<dbReference type="GO" id="GO:0044010">
    <property type="term" value="P:single-species biofilm formation"/>
    <property type="evidence" value="ECO:0007669"/>
    <property type="project" value="InterPro"/>
</dbReference>
<dbReference type="RefSeq" id="WP_366922130.1">
    <property type="nucleotide sequence ID" value="NZ_CP121694.1"/>
</dbReference>
<dbReference type="Proteomes" id="UP001329915">
    <property type="component" value="Chromosome"/>
</dbReference>
<dbReference type="PIRSF" id="PIRSF003108">
    <property type="entry name" value="DinJ"/>
    <property type="match status" value="1"/>
</dbReference>
<dbReference type="GO" id="GO:0015643">
    <property type="term" value="F:toxic substance binding"/>
    <property type="evidence" value="ECO:0007669"/>
    <property type="project" value="InterPro"/>
</dbReference>
<dbReference type="PANTHER" id="PTHR38781:SF1">
    <property type="entry name" value="ANTITOXIN DINJ-RELATED"/>
    <property type="match status" value="1"/>
</dbReference>
<organism evidence="3 4">
    <name type="scientific">Metallumcola ferriviriculae</name>
    <dbReference type="NCBI Taxonomy" id="3039180"/>
    <lineage>
        <taxon>Bacteria</taxon>
        <taxon>Bacillati</taxon>
        <taxon>Bacillota</taxon>
        <taxon>Clostridia</taxon>
        <taxon>Neomoorellales</taxon>
        <taxon>Desulfitibacteraceae</taxon>
        <taxon>Metallumcola</taxon>
    </lineage>
</organism>
<dbReference type="Pfam" id="PF04221">
    <property type="entry name" value="RelB"/>
    <property type="match status" value="1"/>
</dbReference>
<sequence>MAKTANLNIRIDPKTKEEAEKLFSNFGITVTDAVNLFLHQSLLSGGLPFSVKLPEPNTATLAAMKEIEEMIAKKSSTSSQGVDDFFKDMDLDANR</sequence>
<dbReference type="GO" id="GO:0006355">
    <property type="term" value="P:regulation of DNA-templated transcription"/>
    <property type="evidence" value="ECO:0007669"/>
    <property type="project" value="InterPro"/>
</dbReference>
<evidence type="ECO:0000256" key="1">
    <source>
        <dbReference type="ARBA" id="ARBA00010562"/>
    </source>
</evidence>
<evidence type="ECO:0000313" key="3">
    <source>
        <dbReference type="EMBL" id="WRO22728.1"/>
    </source>
</evidence>
<dbReference type="GO" id="GO:0000987">
    <property type="term" value="F:cis-regulatory region sequence-specific DNA binding"/>
    <property type="evidence" value="ECO:0007669"/>
    <property type="project" value="InterPro"/>
</dbReference>
<dbReference type="InterPro" id="IPR026262">
    <property type="entry name" value="DinJ"/>
</dbReference>
<name>A0AAU0UQ57_9FIRM</name>
<dbReference type="KEGG" id="dbc:MFMK1_002567"/>
<comment type="similarity">
    <text evidence="1">Belongs to the RelB/DinJ antitoxin family.</text>
</comment>
<dbReference type="AlphaFoldDB" id="A0AAU0UQ57"/>
<dbReference type="InterPro" id="IPR007337">
    <property type="entry name" value="RelB/DinJ"/>
</dbReference>
<accession>A0AAU0UQ57</accession>